<sequence length="64" mass="6866">MDLALAQTILSSRTADAYQDAQVSMLRKTMDTQKEAAGRLIDGMSATMPLATEGSLGRNINTYA</sequence>
<gene>
    <name evidence="1" type="ORF">MOPEL_011_00260</name>
</gene>
<dbReference type="Pfam" id="PF14070">
    <property type="entry name" value="YjfB_motility"/>
    <property type="match status" value="1"/>
</dbReference>
<dbReference type="eggNOG" id="ENOG5031QQA">
    <property type="taxonomic scope" value="Bacteria"/>
</dbReference>
<evidence type="ECO:0000313" key="1">
    <source>
        <dbReference type="EMBL" id="GAB47444.1"/>
    </source>
</evidence>
<dbReference type="InterPro" id="IPR025906">
    <property type="entry name" value="YjfB_motility"/>
</dbReference>
<reference evidence="1 2" key="1">
    <citation type="submission" date="2012-02" db="EMBL/GenBank/DDBJ databases">
        <title>Whole genome shotgun sequence of Mobilicoccus pelagius NBRC 104925.</title>
        <authorList>
            <person name="Yoshida Y."/>
            <person name="Hosoyama A."/>
            <person name="Tsuchikane K."/>
            <person name="Katsumata H."/>
            <person name="Yamazaki S."/>
            <person name="Fujita N."/>
        </authorList>
    </citation>
    <scope>NUCLEOTIDE SEQUENCE [LARGE SCALE GENOMIC DNA]</scope>
    <source>
        <strain evidence="1 2">NBRC 104925</strain>
    </source>
</reference>
<dbReference type="AlphaFoldDB" id="H5UNY6"/>
<dbReference type="OrthoDB" id="5148961at2"/>
<dbReference type="STRING" id="1089455.MOPEL_011_00260"/>
<keyword evidence="2" id="KW-1185">Reference proteome</keyword>
<evidence type="ECO:0008006" key="3">
    <source>
        <dbReference type="Google" id="ProtNLM"/>
    </source>
</evidence>
<protein>
    <recommendedName>
        <fullName evidence="3">Motility protein</fullName>
    </recommendedName>
</protein>
<organism evidence="1 2">
    <name type="scientific">Mobilicoccus pelagius NBRC 104925</name>
    <dbReference type="NCBI Taxonomy" id="1089455"/>
    <lineage>
        <taxon>Bacteria</taxon>
        <taxon>Bacillati</taxon>
        <taxon>Actinomycetota</taxon>
        <taxon>Actinomycetes</taxon>
        <taxon>Micrococcales</taxon>
        <taxon>Dermatophilaceae</taxon>
        <taxon>Mobilicoccus</taxon>
    </lineage>
</organism>
<dbReference type="RefSeq" id="WP_009481342.1">
    <property type="nucleotide sequence ID" value="NZ_BAFE01000011.1"/>
</dbReference>
<evidence type="ECO:0000313" key="2">
    <source>
        <dbReference type="Proteomes" id="UP000004367"/>
    </source>
</evidence>
<name>H5UNY6_9MICO</name>
<dbReference type="Proteomes" id="UP000004367">
    <property type="component" value="Unassembled WGS sequence"/>
</dbReference>
<proteinExistence type="predicted"/>
<accession>H5UNY6</accession>
<comment type="caution">
    <text evidence="1">The sequence shown here is derived from an EMBL/GenBank/DDBJ whole genome shotgun (WGS) entry which is preliminary data.</text>
</comment>
<dbReference type="EMBL" id="BAFE01000011">
    <property type="protein sequence ID" value="GAB47444.1"/>
    <property type="molecule type" value="Genomic_DNA"/>
</dbReference>